<keyword evidence="2" id="KW-0762">Sugar transport</keyword>
<keyword evidence="1" id="KW-1133">Transmembrane helix</keyword>
<name>A7WPI0_NAKDE</name>
<protein>
    <submittedName>
        <fullName evidence="2">Putative nucleotide sugar transporter</fullName>
    </submittedName>
</protein>
<feature type="non-terminal residue" evidence="2">
    <location>
        <position position="1"/>
    </location>
</feature>
<feature type="transmembrane region" description="Helical" evidence="1">
    <location>
        <begin position="35"/>
        <end position="54"/>
    </location>
</feature>
<sequence>ILRVTRVLTLSVAGIVKEVLTIVLSMLVLKERLHGVLNWLGMVTILVDVMYYNYFRYTEGASAGASAPAAGDTAAAAAAAAAQQDIPLYSVDSTCQEYQIDQALRV</sequence>
<dbReference type="AlphaFoldDB" id="A7WPI0"/>
<reference evidence="2" key="1">
    <citation type="submission" date="2007-08" db="EMBL/GenBank/DDBJ databases">
        <title>Nakaseomyces delphensis STP2 region.</title>
        <authorList>
            <person name="Wolfe K.H."/>
        </authorList>
    </citation>
    <scope>NUCLEOTIDE SEQUENCE</scope>
    <source>
        <strain evidence="2">CBS 2170</strain>
    </source>
</reference>
<evidence type="ECO:0000313" key="2">
    <source>
        <dbReference type="EMBL" id="CAO98834.1"/>
    </source>
</evidence>
<gene>
    <name evidence="2" type="primary">ymd8</name>
</gene>
<accession>A7WPI0</accession>
<feature type="transmembrane region" description="Helical" evidence="1">
    <location>
        <begin position="7"/>
        <end position="29"/>
    </location>
</feature>
<keyword evidence="1" id="KW-0812">Transmembrane</keyword>
<keyword evidence="2" id="KW-0813">Transport</keyword>
<dbReference type="EMBL" id="AM850118">
    <property type="protein sequence ID" value="CAO98834.1"/>
    <property type="molecule type" value="Genomic_DNA"/>
</dbReference>
<evidence type="ECO:0000256" key="1">
    <source>
        <dbReference type="SAM" id="Phobius"/>
    </source>
</evidence>
<keyword evidence="1" id="KW-0472">Membrane</keyword>
<proteinExistence type="predicted"/>
<organism evidence="2">
    <name type="scientific">Nakaseomyces delphensis</name>
    <name type="common">Yeast</name>
    <name type="synonym">Kluyveromyces delphensis</name>
    <dbReference type="NCBI Taxonomy" id="51657"/>
    <lineage>
        <taxon>Eukaryota</taxon>
        <taxon>Fungi</taxon>
        <taxon>Dikarya</taxon>
        <taxon>Ascomycota</taxon>
        <taxon>Saccharomycotina</taxon>
        <taxon>Saccharomycetes</taxon>
        <taxon>Saccharomycetales</taxon>
        <taxon>Saccharomycetaceae</taxon>
        <taxon>Nakaseomyces</taxon>
    </lineage>
</organism>